<dbReference type="EMBL" id="JAYFUL010000008">
    <property type="protein sequence ID" value="MEA5257530.1"/>
    <property type="molecule type" value="Genomic_DNA"/>
</dbReference>
<dbReference type="Proteomes" id="UP001304671">
    <property type="component" value="Unassembled WGS sequence"/>
</dbReference>
<dbReference type="InterPro" id="IPR036102">
    <property type="entry name" value="OsmC/Ohrsf"/>
</dbReference>
<dbReference type="RefSeq" id="WP_309920574.1">
    <property type="nucleotide sequence ID" value="NZ_JAYFUL010000008.1"/>
</dbReference>
<dbReference type="PANTHER" id="PTHR39624">
    <property type="entry name" value="PROTEIN INVOLVED IN RIMO-MEDIATED BETA-METHYLTHIOLATION OF RIBOSOMAL PROTEIN S12 YCAO"/>
    <property type="match status" value="1"/>
</dbReference>
<protein>
    <submittedName>
        <fullName evidence="1">OsmC family protein</fullName>
    </submittedName>
</protein>
<keyword evidence="2" id="KW-1185">Reference proteome</keyword>
<accession>A0ABU5QL67</accession>
<organism evidence="1 2">
    <name type="scientific">Arcicella aquatica</name>
    <dbReference type="NCBI Taxonomy" id="217141"/>
    <lineage>
        <taxon>Bacteria</taxon>
        <taxon>Pseudomonadati</taxon>
        <taxon>Bacteroidota</taxon>
        <taxon>Cytophagia</taxon>
        <taxon>Cytophagales</taxon>
        <taxon>Flectobacillaceae</taxon>
        <taxon>Arcicella</taxon>
    </lineage>
</organism>
<dbReference type="Gene3D" id="3.30.300.20">
    <property type="match status" value="1"/>
</dbReference>
<comment type="caution">
    <text evidence="1">The sequence shown here is derived from an EMBL/GenBank/DDBJ whole genome shotgun (WGS) entry which is preliminary data.</text>
</comment>
<dbReference type="Pfam" id="PF02566">
    <property type="entry name" value="OsmC"/>
    <property type="match status" value="1"/>
</dbReference>
<name>A0ABU5QL67_9BACT</name>
<reference evidence="1 2" key="1">
    <citation type="submission" date="2023-12" db="EMBL/GenBank/DDBJ databases">
        <title>Novel species of the genus Arcicella isolated from rivers.</title>
        <authorList>
            <person name="Lu H."/>
        </authorList>
    </citation>
    <scope>NUCLEOTIDE SEQUENCE [LARGE SCALE GENOMIC DNA]</scope>
    <source>
        <strain evidence="1 2">LMG 21963</strain>
    </source>
</reference>
<evidence type="ECO:0000313" key="1">
    <source>
        <dbReference type="EMBL" id="MEA5257530.1"/>
    </source>
</evidence>
<gene>
    <name evidence="1" type="ORF">VB264_07035</name>
</gene>
<dbReference type="InterPro" id="IPR003718">
    <property type="entry name" value="OsmC/Ohr_fam"/>
</dbReference>
<dbReference type="PANTHER" id="PTHR39624:SF2">
    <property type="entry name" value="OSMC-LIKE PROTEIN"/>
    <property type="match status" value="1"/>
</dbReference>
<dbReference type="InterPro" id="IPR015946">
    <property type="entry name" value="KH_dom-like_a/b"/>
</dbReference>
<dbReference type="SUPFAM" id="SSF82784">
    <property type="entry name" value="OsmC-like"/>
    <property type="match status" value="1"/>
</dbReference>
<sequence length="134" mass="14867">MEIVNAHIGKELYKTTIQTATNTIISDEPEEVGGKNLGFNPKELLAAALSACTSATLRMYADRKGWDLAEVKVEVQLERDMKENKSFITRKVELLGNLDEEQRAKLLVIANSCPIHKILTNPIEITTSLVEDGL</sequence>
<proteinExistence type="predicted"/>
<evidence type="ECO:0000313" key="2">
    <source>
        <dbReference type="Proteomes" id="UP001304671"/>
    </source>
</evidence>